<evidence type="ECO:0000313" key="6">
    <source>
        <dbReference type="Proteomes" id="UP001152523"/>
    </source>
</evidence>
<dbReference type="Proteomes" id="UP001152523">
    <property type="component" value="Unassembled WGS sequence"/>
</dbReference>
<dbReference type="GO" id="GO:0005794">
    <property type="term" value="C:Golgi apparatus"/>
    <property type="evidence" value="ECO:0007669"/>
    <property type="project" value="TreeGrafter"/>
</dbReference>
<evidence type="ECO:0000256" key="1">
    <source>
        <dbReference type="ARBA" id="ARBA00010603"/>
    </source>
</evidence>
<gene>
    <name evidence="5" type="ORF">CEPIT_LOCUS35114</name>
</gene>
<dbReference type="Pfam" id="PF09742">
    <property type="entry name" value="Dymeclin"/>
    <property type="match status" value="1"/>
</dbReference>
<protein>
    <recommendedName>
        <fullName evidence="2">Dymeclin</fullName>
    </recommendedName>
</protein>
<keyword evidence="3" id="KW-0519">Myristate</keyword>
<keyword evidence="6" id="KW-1185">Reference proteome</keyword>
<evidence type="ECO:0000313" key="5">
    <source>
        <dbReference type="EMBL" id="CAH9136216.1"/>
    </source>
</evidence>
<dbReference type="InterPro" id="IPR019142">
    <property type="entry name" value="Dymeclin"/>
</dbReference>
<comment type="similarity">
    <text evidence="1">Belongs to the dymeclin family.</text>
</comment>
<dbReference type="GO" id="GO:0007030">
    <property type="term" value="P:Golgi organization"/>
    <property type="evidence" value="ECO:0007669"/>
    <property type="project" value="TreeGrafter"/>
</dbReference>
<dbReference type="AlphaFoldDB" id="A0AAV0FKV8"/>
<dbReference type="PANTHER" id="PTHR12895">
    <property type="entry name" value="DYMECLIN"/>
    <property type="match status" value="1"/>
</dbReference>
<proteinExistence type="inferred from homology"/>
<keyword evidence="4" id="KW-0449">Lipoprotein</keyword>
<name>A0AAV0FKV8_9ASTE</name>
<reference evidence="5" key="1">
    <citation type="submission" date="2022-07" db="EMBL/GenBank/DDBJ databases">
        <authorList>
            <person name="Macas J."/>
            <person name="Novak P."/>
            <person name="Neumann P."/>
        </authorList>
    </citation>
    <scope>NUCLEOTIDE SEQUENCE</scope>
</reference>
<sequence>MGAVPSTPRFTDGVRQETAESLIGAFVGEKSHPLASDYWQKLLLHPLYLRWAPHRVQEACHLFAKNNCKTRHLAKCLVHLNWCLQECVSASDEQSLSFIKALNAAYISSIFLKYLIENAHTDNFEELYISLNESEEIPHKFSTDQRIEHLLVHSVFSFLGKVDVSTNSFLLHYELLNFMLIAMSTQLLSGPSPAPNEMHPFIDAAMVQQSPLVNMVVQKLLLNYITRPRFHARYSPYQIFAEGNQPGVLQRVGSVAANLVLFPLNYFSNSIAEPSKSSLAESSLNILLILIHYRKCVSIDRPKDENGYSASDPLPKAETCFFENPYYTALQNAQETEFDHVDVEGAAQNGALVRLPFASLFDTLGMCLADETSVLLLYSLVQGNSDFLEYVLVRTDLDTLLIPLLETLYNAPRRAPNQIYMVLIILLILSQDSSFNASIHKLMLHSVPWYKERALHQTSLGSLMVIILTRIIHYNLSKLRDVFLHTNCLATLANMAPHVHRLSAYASQRLVSLFDILSRKYNKLAEMKNDKMGFSNDEPLGENLSEDSSAELHMYTDFMRIVLEIMNAILTYALPRNPEVVYAILHRQELFYPFKSHPRFNELLDNLFMVLDFFNSRMDSQKMDGEWSVEKVLQIIIVNCRSWRGEGMKMFSQTRFTYEQESHPEEFFIPYVWQLVLSQSGLDFSPSSINLFHVDLPVERLSCLKQDDGFTGSDTDKVQNGDSNGNTQIGIWVD</sequence>
<evidence type="ECO:0000256" key="4">
    <source>
        <dbReference type="ARBA" id="ARBA00023288"/>
    </source>
</evidence>
<evidence type="ECO:0000256" key="3">
    <source>
        <dbReference type="ARBA" id="ARBA00022707"/>
    </source>
</evidence>
<accession>A0AAV0FKV8</accession>
<evidence type="ECO:0000256" key="2">
    <source>
        <dbReference type="ARBA" id="ARBA00015736"/>
    </source>
</evidence>
<dbReference type="EMBL" id="CAMAPF010000993">
    <property type="protein sequence ID" value="CAH9136216.1"/>
    <property type="molecule type" value="Genomic_DNA"/>
</dbReference>
<organism evidence="5 6">
    <name type="scientific">Cuscuta epithymum</name>
    <dbReference type="NCBI Taxonomy" id="186058"/>
    <lineage>
        <taxon>Eukaryota</taxon>
        <taxon>Viridiplantae</taxon>
        <taxon>Streptophyta</taxon>
        <taxon>Embryophyta</taxon>
        <taxon>Tracheophyta</taxon>
        <taxon>Spermatophyta</taxon>
        <taxon>Magnoliopsida</taxon>
        <taxon>eudicotyledons</taxon>
        <taxon>Gunneridae</taxon>
        <taxon>Pentapetalae</taxon>
        <taxon>asterids</taxon>
        <taxon>lamiids</taxon>
        <taxon>Solanales</taxon>
        <taxon>Convolvulaceae</taxon>
        <taxon>Cuscuteae</taxon>
        <taxon>Cuscuta</taxon>
        <taxon>Cuscuta subgen. Cuscuta</taxon>
    </lineage>
</organism>
<dbReference type="PANTHER" id="PTHR12895:SF9">
    <property type="entry name" value="DYMECLIN"/>
    <property type="match status" value="1"/>
</dbReference>
<comment type="caution">
    <text evidence="5">The sequence shown here is derived from an EMBL/GenBank/DDBJ whole genome shotgun (WGS) entry which is preliminary data.</text>
</comment>